<keyword evidence="3" id="KW-1133">Transmembrane helix</keyword>
<name>A0A557NUY3_9VIBR</name>
<gene>
    <name evidence="7" type="ORF">FOF44_17235</name>
</gene>
<dbReference type="AlphaFoldDB" id="A0A557NUY3"/>
<dbReference type="OrthoDB" id="8958519at2"/>
<dbReference type="InterPro" id="IPR058647">
    <property type="entry name" value="BSH_CzcB-like"/>
</dbReference>
<dbReference type="Proteomes" id="UP000319828">
    <property type="component" value="Unassembled WGS sequence"/>
</dbReference>
<dbReference type="Gene3D" id="6.10.140.1990">
    <property type="match status" value="1"/>
</dbReference>
<dbReference type="PANTHER" id="PTHR30386:SF26">
    <property type="entry name" value="TRANSPORT PROTEIN COMB"/>
    <property type="match status" value="1"/>
</dbReference>
<proteinExistence type="predicted"/>
<dbReference type="GO" id="GO:1990961">
    <property type="term" value="P:xenobiotic detoxification by transmembrane export across the plasma membrane"/>
    <property type="evidence" value="ECO:0007669"/>
    <property type="project" value="InterPro"/>
</dbReference>
<comment type="subcellular location">
    <subcellularLocation>
        <location evidence="1">Membrane</location>
        <topology evidence="1">Single-pass membrane protein</topology>
    </subcellularLocation>
</comment>
<protein>
    <submittedName>
        <fullName evidence="7">HlyD family secretion protein</fullName>
    </submittedName>
</protein>
<evidence type="ECO:0000256" key="1">
    <source>
        <dbReference type="ARBA" id="ARBA00004167"/>
    </source>
</evidence>
<dbReference type="EMBL" id="VMKJ01000060">
    <property type="protein sequence ID" value="TVO32240.1"/>
    <property type="molecule type" value="Genomic_DNA"/>
</dbReference>
<dbReference type="InterPro" id="IPR030190">
    <property type="entry name" value="MacA_alpha-hairpin_sf"/>
</dbReference>
<dbReference type="Pfam" id="PF25973">
    <property type="entry name" value="BSH_CzcB"/>
    <property type="match status" value="1"/>
</dbReference>
<dbReference type="RefSeq" id="WP_144389175.1">
    <property type="nucleotide sequence ID" value="NZ_CANNCB010000064.1"/>
</dbReference>
<dbReference type="InterPro" id="IPR050739">
    <property type="entry name" value="MFP"/>
</dbReference>
<feature type="domain" description="CzcB-like barrel-sandwich hybrid" evidence="6">
    <location>
        <begin position="43"/>
        <end position="223"/>
    </location>
</feature>
<keyword evidence="5" id="KW-0175">Coiled coil</keyword>
<feature type="coiled-coil region" evidence="5">
    <location>
        <begin position="95"/>
        <end position="122"/>
    </location>
</feature>
<organism evidence="7 8">
    <name type="scientific">Vibrio algivorus</name>
    <dbReference type="NCBI Taxonomy" id="1667024"/>
    <lineage>
        <taxon>Bacteria</taxon>
        <taxon>Pseudomonadati</taxon>
        <taxon>Pseudomonadota</taxon>
        <taxon>Gammaproteobacteria</taxon>
        <taxon>Vibrionales</taxon>
        <taxon>Vibrionaceae</taxon>
        <taxon>Vibrio</taxon>
    </lineage>
</organism>
<dbReference type="PANTHER" id="PTHR30386">
    <property type="entry name" value="MEMBRANE FUSION SUBUNIT OF EMRAB-TOLC MULTIDRUG EFFLUX PUMP"/>
    <property type="match status" value="1"/>
</dbReference>
<evidence type="ECO:0000256" key="4">
    <source>
        <dbReference type="ARBA" id="ARBA00023136"/>
    </source>
</evidence>
<comment type="caution">
    <text evidence="7">The sequence shown here is derived from an EMBL/GenBank/DDBJ whole genome shotgun (WGS) entry which is preliminary data.</text>
</comment>
<sequence>MLIKRLTNFSFKIVFSCLFLVAVLLIVSDIWAPFTTDATIQKRISNVTSQVNGIVQNVYVSNGEQVNKGDVLFSIEDQDYISLLASSKADYIITQQNIESLNAQLQSDKANLKIQHAEYNKVLHHFKRFKKLFNAHQISEDDFEQSKTDSELALAQIELAEANLQKTQASLGENKSNGQYLQAKANLERAQLNLERTKVKAKQAGIVTNLQLSTGDYVSNNTSPLLLVDNQHGWLIANFNEKGIKALSHSQKVLVVYDAFPGQVFEHRIDSIDYAVDTGVGIIGKASTTNTSERWIRKSQSFPARINIGNESHDLIAGSKATVMVVSEDNIFWRSFSQLVMHTISLLRYIY</sequence>
<evidence type="ECO:0000256" key="5">
    <source>
        <dbReference type="SAM" id="Coils"/>
    </source>
</evidence>
<dbReference type="GO" id="GO:0019898">
    <property type="term" value="C:extrinsic component of membrane"/>
    <property type="evidence" value="ECO:0007669"/>
    <property type="project" value="InterPro"/>
</dbReference>
<accession>A0A557NUY3</accession>
<keyword evidence="2" id="KW-0812">Transmembrane</keyword>
<evidence type="ECO:0000256" key="3">
    <source>
        <dbReference type="ARBA" id="ARBA00022989"/>
    </source>
</evidence>
<evidence type="ECO:0000256" key="2">
    <source>
        <dbReference type="ARBA" id="ARBA00022692"/>
    </source>
</evidence>
<evidence type="ECO:0000259" key="6">
    <source>
        <dbReference type="Pfam" id="PF25973"/>
    </source>
</evidence>
<evidence type="ECO:0000313" key="8">
    <source>
        <dbReference type="Proteomes" id="UP000319828"/>
    </source>
</evidence>
<reference evidence="7 8" key="1">
    <citation type="submission" date="2019-07" db="EMBL/GenBank/DDBJ databases">
        <title>The draft genome sequence of Vibrio algivorus M1486.</title>
        <authorList>
            <person name="Meng X."/>
        </authorList>
    </citation>
    <scope>NUCLEOTIDE SEQUENCE [LARGE SCALE GENOMIC DNA]</scope>
    <source>
        <strain evidence="7 8">M1486</strain>
    </source>
</reference>
<dbReference type="GO" id="GO:1990195">
    <property type="term" value="C:macrolide transmembrane transporter complex"/>
    <property type="evidence" value="ECO:0007669"/>
    <property type="project" value="InterPro"/>
</dbReference>
<dbReference type="SUPFAM" id="SSF111369">
    <property type="entry name" value="HlyD-like secretion proteins"/>
    <property type="match status" value="2"/>
</dbReference>
<dbReference type="Gene3D" id="2.40.50.100">
    <property type="match status" value="1"/>
</dbReference>
<dbReference type="Gene3D" id="2.40.30.170">
    <property type="match status" value="1"/>
</dbReference>
<keyword evidence="4" id="KW-0472">Membrane</keyword>
<evidence type="ECO:0000313" key="7">
    <source>
        <dbReference type="EMBL" id="TVO32240.1"/>
    </source>
</evidence>